<feature type="compositionally biased region" description="Acidic residues" evidence="11">
    <location>
        <begin position="774"/>
        <end position="784"/>
    </location>
</feature>
<dbReference type="AlphaFoldDB" id="A0A8T0BCK7"/>
<dbReference type="PROSITE" id="PS01359">
    <property type="entry name" value="ZF_PHD_1"/>
    <property type="match status" value="1"/>
</dbReference>
<keyword evidence="6" id="KW-0175">Coiled coil</keyword>
<dbReference type="CDD" id="cd19794">
    <property type="entry name" value="Bbox2_TRIM66-like"/>
    <property type="match status" value="1"/>
</dbReference>
<dbReference type="SMART" id="SM00297">
    <property type="entry name" value="BROMO"/>
    <property type="match status" value="1"/>
</dbReference>
<reference evidence="15" key="1">
    <citation type="submission" date="2020-08" db="EMBL/GenBank/DDBJ databases">
        <title>Chromosome-level assembly of Southern catfish (Silurus meridionalis) provides insights into visual adaptation to the nocturnal and benthic lifestyles.</title>
        <authorList>
            <person name="Zhang Y."/>
            <person name="Wang D."/>
            <person name="Peng Z."/>
        </authorList>
    </citation>
    <scope>NUCLEOTIDE SEQUENCE</scope>
    <source>
        <strain evidence="15">SWU-2019-XX</strain>
        <tissue evidence="15">Muscle</tissue>
    </source>
</reference>
<feature type="compositionally biased region" description="Basic and acidic residues" evidence="11">
    <location>
        <begin position="430"/>
        <end position="446"/>
    </location>
</feature>
<dbReference type="InterPro" id="IPR003649">
    <property type="entry name" value="Bbox_C"/>
</dbReference>
<feature type="domain" description="B box-type" evidence="14">
    <location>
        <begin position="68"/>
        <end position="109"/>
    </location>
</feature>
<evidence type="ECO:0000256" key="7">
    <source>
        <dbReference type="ARBA" id="ARBA00023117"/>
    </source>
</evidence>
<dbReference type="GO" id="GO:0005634">
    <property type="term" value="C:nucleus"/>
    <property type="evidence" value="ECO:0007669"/>
    <property type="project" value="UniProtKB-SubCell"/>
</dbReference>
<comment type="caution">
    <text evidence="15">The sequence shown here is derived from an EMBL/GenBank/DDBJ whole genome shotgun (WGS) entry which is preliminary data.</text>
</comment>
<evidence type="ECO:0000256" key="6">
    <source>
        <dbReference type="ARBA" id="ARBA00023054"/>
    </source>
</evidence>
<dbReference type="InterPro" id="IPR001487">
    <property type="entry name" value="Bromodomain"/>
</dbReference>
<evidence type="ECO:0000256" key="5">
    <source>
        <dbReference type="ARBA" id="ARBA00022833"/>
    </source>
</evidence>
<evidence type="ECO:0008006" key="17">
    <source>
        <dbReference type="Google" id="ProtNLM"/>
    </source>
</evidence>
<dbReference type="PANTHER" id="PTHR45915">
    <property type="entry name" value="TRANSCRIPTION INTERMEDIARY FACTOR"/>
    <property type="match status" value="1"/>
</dbReference>
<organism evidence="15 16">
    <name type="scientific">Silurus meridionalis</name>
    <name type="common">Southern catfish</name>
    <name type="synonym">Silurus soldatovi meridionalis</name>
    <dbReference type="NCBI Taxonomy" id="175797"/>
    <lineage>
        <taxon>Eukaryota</taxon>
        <taxon>Metazoa</taxon>
        <taxon>Chordata</taxon>
        <taxon>Craniata</taxon>
        <taxon>Vertebrata</taxon>
        <taxon>Euteleostomi</taxon>
        <taxon>Actinopterygii</taxon>
        <taxon>Neopterygii</taxon>
        <taxon>Teleostei</taxon>
        <taxon>Ostariophysi</taxon>
        <taxon>Siluriformes</taxon>
        <taxon>Siluridae</taxon>
        <taxon>Silurus</taxon>
    </lineage>
</organism>
<dbReference type="PROSITE" id="PS50014">
    <property type="entry name" value="BROMODOMAIN_2"/>
    <property type="match status" value="1"/>
</dbReference>
<accession>A0A8T0BCK7</accession>
<keyword evidence="3" id="KW-0677">Repeat</keyword>
<keyword evidence="7 10" id="KW-0103">Bromodomain</keyword>
<sequence length="1056" mass="118523">MEKCCSECPEPRVAQSLCTFCNKWLCFQCTDLHQHERNLAAPPPESRHHPSSSSPTVPSESGLACCGHAVVMCPLHKQELLELFCETCDLLACSICHLSSHKDHRLVHVGKALQDQRWLLENLMARVEEKRSAVENTAKQIQGRLHSVKITQRKAENQIKMAKMIMMNELNKRANLLIEQLESISSGFKQHLEDQLQGAIELCSQLEHVQNFITWAVAHHRRNPLLFSKELIALQMQQLLEPLIHSETWAPLKIKFNWDASFWTKQISTLGQLSVEGGSRSYTEAMARPSILRPQPVPCVSVPSLCYPLQETDCSYQSFCQHQLCCLHCRLSPSVPLEKYVLPLDKYSVPHTQEPSCSSPLNLQRRWNSHTTTQVHLSQNSTLPESVLSDPDLVKHSTASSCQTQSSQERPADQMFPEKQLENLADVESSEERLSAHTDEDVRNFDPSDMLVQDGGCGMNAESPESRTGVCTISAEPGSSGSAAYQPPSPGANQSGETSAEEQEHTAQRLKCTSPTERILQNVTIRIHPDSRDGSSQTVYKTEPDNIYAYSYENTSCTLPTKHSMSRKVKDTSKKTPEASKVPVVCLERLKILVSRRPPQGHHSTAPAADSRLKCEGIVTHEQDRELSAEEEVCENPEQSLEVDQIPSEPPELIEHLSCSTSTVDSESSLKELWNQSKALLSPSIAPIQSSILEHSLEPEPEHALGPNTSKPRSMPVSEPQPESRSEAEIGSDAELESEIHAESNPSTTPEPNIGSESELDLESEQVQEHSGESEQELESDPDSTAEVTLNLERECEWQAEHISADTNGQEEVGVVQQECVEVESEDFCAVCSIGGELLCCDRCPKVFHLTCHVPSLLSFPTGDWVCTLCRDVQRPEVEYDCEESRMPPHTRPSALSPCDLRKCEKLTLLIYSNILSAPFHEPVSPLARHYYQIIKRPMDLSVIRSRLNRSSSAHYSSVAEFVSDVLLMFKNCAKFNYPDSEVAQAGRSLQTFFFSKLSEVFPELSCPAPDDDSESDDYEEPECAMAMPFSWPERREQSHRKRKRRRSFSWKRPHY</sequence>
<evidence type="ECO:0000313" key="15">
    <source>
        <dbReference type="EMBL" id="KAF7703447.1"/>
    </source>
</evidence>
<feature type="region of interest" description="Disordered" evidence="11">
    <location>
        <begin position="698"/>
        <end position="787"/>
    </location>
</feature>
<dbReference type="OrthoDB" id="1870062at2759"/>
<dbReference type="PANTHER" id="PTHR45915:SF7">
    <property type="entry name" value="TRIPARTITE MOTIF-CONTAINING PROTEIN 66"/>
    <property type="match status" value="1"/>
</dbReference>
<keyword evidence="16" id="KW-1185">Reference proteome</keyword>
<evidence type="ECO:0000313" key="16">
    <source>
        <dbReference type="Proteomes" id="UP000606274"/>
    </source>
</evidence>
<dbReference type="InterPro" id="IPR037372">
    <property type="entry name" value="TRIM66_Bbox1_Znf"/>
</dbReference>
<keyword evidence="4 9" id="KW-0863">Zinc-finger</keyword>
<dbReference type="Pfam" id="PF00643">
    <property type="entry name" value="zf-B_box"/>
    <property type="match status" value="1"/>
</dbReference>
<dbReference type="SMART" id="SM00502">
    <property type="entry name" value="BBC"/>
    <property type="match status" value="1"/>
</dbReference>
<dbReference type="Pfam" id="PF00439">
    <property type="entry name" value="Bromodomain"/>
    <property type="match status" value="1"/>
</dbReference>
<dbReference type="CDD" id="cd05502">
    <property type="entry name" value="Bromo_tif1_like"/>
    <property type="match status" value="1"/>
</dbReference>
<dbReference type="SMART" id="SM00336">
    <property type="entry name" value="BBOX"/>
    <property type="match status" value="1"/>
</dbReference>
<dbReference type="SMART" id="SM00249">
    <property type="entry name" value="PHD"/>
    <property type="match status" value="1"/>
</dbReference>
<dbReference type="InterPro" id="IPR011011">
    <property type="entry name" value="Znf_FYVE_PHD"/>
</dbReference>
<dbReference type="Pfam" id="PF25287">
    <property type="entry name" value="zf-B_box_Trim66"/>
    <property type="match status" value="1"/>
</dbReference>
<evidence type="ECO:0000259" key="13">
    <source>
        <dbReference type="PROSITE" id="PS50016"/>
    </source>
</evidence>
<proteinExistence type="predicted"/>
<dbReference type="FunFam" id="3.30.40.10:FF:000123">
    <property type="entry name" value="E3 ubiquitin-protein ligase TRIM33"/>
    <property type="match status" value="1"/>
</dbReference>
<feature type="region of interest" description="Disordered" evidence="11">
    <location>
        <begin position="1007"/>
        <end position="1056"/>
    </location>
</feature>
<feature type="domain" description="Bromo" evidence="12">
    <location>
        <begin position="912"/>
        <end position="984"/>
    </location>
</feature>
<feature type="compositionally biased region" description="Basic residues" evidence="11">
    <location>
        <begin position="1038"/>
        <end position="1056"/>
    </location>
</feature>
<evidence type="ECO:0000259" key="14">
    <source>
        <dbReference type="PROSITE" id="PS50119"/>
    </source>
</evidence>
<evidence type="ECO:0000256" key="10">
    <source>
        <dbReference type="PROSITE-ProRule" id="PRU00035"/>
    </source>
</evidence>
<dbReference type="InterPro" id="IPR001965">
    <property type="entry name" value="Znf_PHD"/>
</dbReference>
<keyword evidence="8" id="KW-0539">Nucleus</keyword>
<dbReference type="SUPFAM" id="SSF57845">
    <property type="entry name" value="B-box zinc-binding domain"/>
    <property type="match status" value="1"/>
</dbReference>
<evidence type="ECO:0000256" key="1">
    <source>
        <dbReference type="ARBA" id="ARBA00004123"/>
    </source>
</evidence>
<protein>
    <recommendedName>
        <fullName evidence="17">Tripartite motif-containing protein 66</fullName>
    </recommendedName>
</protein>
<evidence type="ECO:0000256" key="9">
    <source>
        <dbReference type="PROSITE-ProRule" id="PRU00024"/>
    </source>
</evidence>
<dbReference type="GO" id="GO:0000785">
    <property type="term" value="C:chromatin"/>
    <property type="evidence" value="ECO:0007669"/>
    <property type="project" value="TreeGrafter"/>
</dbReference>
<dbReference type="Gene3D" id="3.30.40.10">
    <property type="entry name" value="Zinc/RING finger domain, C3HC4 (zinc finger)"/>
    <property type="match status" value="1"/>
</dbReference>
<comment type="subcellular location">
    <subcellularLocation>
        <location evidence="1">Nucleus</location>
    </subcellularLocation>
</comment>
<gene>
    <name evidence="15" type="ORF">HF521_022454</name>
</gene>
<evidence type="ECO:0000256" key="11">
    <source>
        <dbReference type="SAM" id="MobiDB-lite"/>
    </source>
</evidence>
<evidence type="ECO:0000256" key="2">
    <source>
        <dbReference type="ARBA" id="ARBA00022723"/>
    </source>
</evidence>
<keyword evidence="5" id="KW-0862">Zinc</keyword>
<dbReference type="EMBL" id="JABFDY010000009">
    <property type="protein sequence ID" value="KAF7703447.1"/>
    <property type="molecule type" value="Genomic_DNA"/>
</dbReference>
<dbReference type="InterPro" id="IPR013083">
    <property type="entry name" value="Znf_RING/FYVE/PHD"/>
</dbReference>
<dbReference type="InterPro" id="IPR019787">
    <property type="entry name" value="Znf_PHD-finger"/>
</dbReference>
<dbReference type="InterPro" id="IPR000315">
    <property type="entry name" value="Znf_B-box"/>
</dbReference>
<name>A0A8T0BCK7_SILME</name>
<evidence type="ECO:0000259" key="12">
    <source>
        <dbReference type="PROSITE" id="PS50014"/>
    </source>
</evidence>
<evidence type="ECO:0000256" key="8">
    <source>
        <dbReference type="ARBA" id="ARBA00023242"/>
    </source>
</evidence>
<feature type="region of interest" description="Disordered" evidence="11">
    <location>
        <begin position="624"/>
        <end position="645"/>
    </location>
</feature>
<dbReference type="GO" id="GO:0008270">
    <property type="term" value="F:zinc ion binding"/>
    <property type="evidence" value="ECO:0007669"/>
    <property type="project" value="UniProtKB-KW"/>
</dbReference>
<dbReference type="Gene3D" id="1.20.920.10">
    <property type="entry name" value="Bromodomain-like"/>
    <property type="match status" value="1"/>
</dbReference>
<dbReference type="PROSITE" id="PS50119">
    <property type="entry name" value="ZF_BBOX"/>
    <property type="match status" value="1"/>
</dbReference>
<dbReference type="Pfam" id="PF00628">
    <property type="entry name" value="PHD"/>
    <property type="match status" value="1"/>
</dbReference>
<evidence type="ECO:0000256" key="4">
    <source>
        <dbReference type="ARBA" id="ARBA00022771"/>
    </source>
</evidence>
<feature type="domain" description="PHD-type" evidence="13">
    <location>
        <begin position="826"/>
        <end position="873"/>
    </location>
</feature>
<dbReference type="InterPro" id="IPR036427">
    <property type="entry name" value="Bromodomain-like_sf"/>
</dbReference>
<feature type="compositionally biased region" description="Acidic residues" evidence="11">
    <location>
        <begin position="1010"/>
        <end position="1023"/>
    </location>
</feature>
<dbReference type="PRINTS" id="PR00503">
    <property type="entry name" value="BROMODOMAIN"/>
</dbReference>
<keyword evidence="2" id="KW-0479">Metal-binding</keyword>
<feature type="compositionally biased region" description="Polar residues" evidence="11">
    <location>
        <begin position="372"/>
        <end position="384"/>
    </location>
</feature>
<dbReference type="Proteomes" id="UP000606274">
    <property type="component" value="Unassembled WGS sequence"/>
</dbReference>
<feature type="region of interest" description="Disordered" evidence="11">
    <location>
        <begin position="372"/>
        <end position="514"/>
    </location>
</feature>
<dbReference type="InterPro" id="IPR019786">
    <property type="entry name" value="Zinc_finger_PHD-type_CS"/>
</dbReference>
<dbReference type="Gene3D" id="3.30.160.60">
    <property type="entry name" value="Classic Zinc Finger"/>
    <property type="match status" value="1"/>
</dbReference>
<evidence type="ECO:0000256" key="3">
    <source>
        <dbReference type="ARBA" id="ARBA00022737"/>
    </source>
</evidence>
<dbReference type="SUPFAM" id="SSF57903">
    <property type="entry name" value="FYVE/PHD zinc finger"/>
    <property type="match status" value="1"/>
</dbReference>
<dbReference type="PROSITE" id="PS50016">
    <property type="entry name" value="ZF_PHD_2"/>
    <property type="match status" value="1"/>
</dbReference>
<feature type="compositionally biased region" description="Low complexity" evidence="11">
    <location>
        <begin position="397"/>
        <end position="408"/>
    </location>
</feature>
<dbReference type="SUPFAM" id="SSF47370">
    <property type="entry name" value="Bromodomain"/>
    <property type="match status" value="1"/>
</dbReference>